<dbReference type="PROSITE" id="PS51257">
    <property type="entry name" value="PROKAR_LIPOPROTEIN"/>
    <property type="match status" value="1"/>
</dbReference>
<dbReference type="InterPro" id="IPR055235">
    <property type="entry name" value="ASD1_cat"/>
</dbReference>
<dbReference type="RefSeq" id="WP_148590761.1">
    <property type="nucleotide sequence ID" value="NZ_CP042997.1"/>
</dbReference>
<dbReference type="Proteomes" id="UP000324233">
    <property type="component" value="Chromosome"/>
</dbReference>
<dbReference type="PANTHER" id="PTHR43465:SF2">
    <property type="entry name" value="DUF1680 DOMAIN PROTEIN (AFU_ORTHOLOGUE AFUA_1G08910)"/>
    <property type="match status" value="1"/>
</dbReference>
<dbReference type="Gene3D" id="2.60.120.560">
    <property type="entry name" value="Exo-inulinase, domain 1"/>
    <property type="match status" value="1"/>
</dbReference>
<dbReference type="GO" id="GO:0046556">
    <property type="term" value="F:alpha-L-arabinofuranosidase activity"/>
    <property type="evidence" value="ECO:0007669"/>
    <property type="project" value="UniProtKB-EC"/>
</dbReference>
<evidence type="ECO:0000313" key="7">
    <source>
        <dbReference type="EMBL" id="QEH31941.1"/>
    </source>
</evidence>
<dbReference type="InterPro" id="IPR049174">
    <property type="entry name" value="Beta-AFase-like"/>
</dbReference>
<name>A0A5B9VVQ4_9BACT</name>
<dbReference type="Pfam" id="PF07944">
    <property type="entry name" value="Beta-AFase-like_GH127_cat"/>
    <property type="match status" value="1"/>
</dbReference>
<evidence type="ECO:0000256" key="1">
    <source>
        <dbReference type="ARBA" id="ARBA00001462"/>
    </source>
</evidence>
<dbReference type="InterPro" id="IPR049049">
    <property type="entry name" value="Beta-AFase-like_GH127_C"/>
</dbReference>
<dbReference type="OrthoDB" id="9758923at2"/>
<dbReference type="SUPFAM" id="SSF48208">
    <property type="entry name" value="Six-hairpin glycosidases"/>
    <property type="match status" value="1"/>
</dbReference>
<gene>
    <name evidence="7" type="primary">hypBA1_1</name>
    <name evidence="7" type="ORF">OJF2_04080</name>
</gene>
<dbReference type="InterPro" id="IPR012878">
    <property type="entry name" value="Beta-AFase-like_GH127_cat"/>
</dbReference>
<evidence type="ECO:0000256" key="4">
    <source>
        <dbReference type="ARBA" id="ARBA00022801"/>
    </source>
</evidence>
<dbReference type="Pfam" id="PF20736">
    <property type="entry name" value="Glyco_hydro127M"/>
    <property type="match status" value="1"/>
</dbReference>
<feature type="chain" id="PRO_5022857942" description="non-reducing end alpha-L-arabinofuranosidase" evidence="5">
    <location>
        <begin position="25"/>
        <end position="1465"/>
    </location>
</feature>
<dbReference type="EC" id="3.2.1.55" evidence="3"/>
<evidence type="ECO:0000256" key="3">
    <source>
        <dbReference type="ARBA" id="ARBA00012670"/>
    </source>
</evidence>
<evidence type="ECO:0000256" key="5">
    <source>
        <dbReference type="SAM" id="SignalP"/>
    </source>
</evidence>
<dbReference type="InterPro" id="IPR008928">
    <property type="entry name" value="6-hairpin_glycosidase_sf"/>
</dbReference>
<dbReference type="Gene3D" id="3.20.20.80">
    <property type="entry name" value="Glycosidases"/>
    <property type="match status" value="1"/>
</dbReference>
<evidence type="ECO:0000259" key="6">
    <source>
        <dbReference type="SMART" id="SM00813"/>
    </source>
</evidence>
<keyword evidence="7" id="KW-0326">Glycosidase</keyword>
<protein>
    <recommendedName>
        <fullName evidence="3">non-reducing end alpha-L-arabinofuranosidase</fullName>
        <ecNumber evidence="3">3.2.1.55</ecNumber>
    </recommendedName>
</protein>
<proteinExistence type="inferred from homology"/>
<dbReference type="Pfam" id="PF06964">
    <property type="entry name" value="Alpha-L-AF_C"/>
    <property type="match status" value="1"/>
</dbReference>
<dbReference type="InterPro" id="IPR010720">
    <property type="entry name" value="Alpha-L-AF_C"/>
</dbReference>
<dbReference type="Pfam" id="PF06439">
    <property type="entry name" value="3keto-disac_hyd"/>
    <property type="match status" value="1"/>
</dbReference>
<dbReference type="EMBL" id="CP042997">
    <property type="protein sequence ID" value="QEH31941.1"/>
    <property type="molecule type" value="Genomic_DNA"/>
</dbReference>
<keyword evidence="5" id="KW-0732">Signal</keyword>
<dbReference type="Pfam" id="PF20737">
    <property type="entry name" value="Glyco_hydro127C"/>
    <property type="match status" value="1"/>
</dbReference>
<comment type="catalytic activity">
    <reaction evidence="1">
        <text>Hydrolysis of terminal non-reducing alpha-L-arabinofuranoside residues in alpha-L-arabinosides.</text>
        <dbReference type="EC" id="3.2.1.55"/>
    </reaction>
</comment>
<comment type="similarity">
    <text evidence="2">Belongs to the glycosyl hydrolase 51 family.</text>
</comment>
<dbReference type="InterPro" id="IPR010496">
    <property type="entry name" value="AL/BT2_dom"/>
</dbReference>
<sequence length="1465" mass="159686" precursor="true">MKASWPLSLSCALTACLALDSAHAEDAAIVVRADKTIARVSRHMTGVCIEDVNHELYGGIYSQMVFGESFQEPPSTSIEGFHAYGKGWALRGDALRAPEGDGPKLVADRAPFAAGEARVQVRFAPDHGGLAGLILKVSRAGDGADNFVGYEVSLDPSRQVLLLGRHRNNWEPIREVPCPVPVDRWIDLAVAMTETGLKIRVDGKPVFEYEDREHPLRSGTVGIRSWQRETDFRNLAIETGGKAEALAFRMAHPDETAGVSGMWRGVRRGGATGTLAIESDRPFVGRQAQRIAFESGEGALGLENRGLNRRGMAFAANEPYEGILWARADAPARLYVAAEGSDGRSMAETIVAVEGSEWKRYDFALTPTASVDSGRLSITLKAPGSVVLGYVSLQPGPWGRCKDQPTRKDVAEGIIKAGVTVMRLGGSMINADTYRWKNMIGPRDRRQPHKGTWYPYSSNGWGIFEFLGFCGAAGILPIVDLNIDETPQDILDFLAYTNGPADGEWGRRRAEDGHPEPYGLTHLELGNEEAVDEAYWNKFRALAEAIWAADPKMTLIVGDFEYRNPIVDPLHFDGAPRITSLAAHKKILDLAKARGRQVWFDVHIWNDRPREARGRLHALATLDAALAKLSPGADYRIAVFEENANNHTIRRAVAHGETVNALMRMGDRVPVVCAANALQPDGQNDNGWDQGFVFLDQSKVWLQPQAYVTEMISRNYLPQVVEAVATGAGDDLDVAATRSEDGGELVVQVTNVSDKAHPAAIRLAGFTPTGTAVDLEELTGPLDGRNSAADPTRIQVRRGEEAWRDGRGTAHTFPPFSFTTLRLRGKLSEDPSPAKAASVRPAQAPAPLTRVAIDDPFWSPRLALWRKVTLPDVLNKLEKDGALRNFEAVRDGKKAKHGGPPWEDGLLYETMRAASDFLAISPDPELDARLDRIIALVAAAQAKGGDGYINTWTQLEVPDQRWGFHGGNDVWQHDLYNAGGLIEAAVHHARATGKASLLEVALRLIDRMKADIGPAPKHPQIPGHALIEMALVELHELLRGDPALARKVGMEGRADEPLKLAEMLIDLRGHHEGRVNFGAYDQDHEPVERQSTAEGHAVRATLFYAGLTEAALAGGRPEYLGAADRIWANMDGRKTHVTGGVGAHADQEKFGRDDELPNTAYLETCASVGAAAFHRAMLEAHADAKYADALERTLYNGTLGGVGFDGDSYFYVNPLRGGKDVRRWDWHDCPCCPPMFLKQMAMLPSEIYAADRSTLYVNQFIGNRGRLDGAGGPVEVDMISRYLQDGTVRLTIRPDSPRRFTLAVRVPSWSVPPAADALYRVEAKAGTGPRFALNGKPLEAPPIVHGYARIDRDWEAGSVLEVAFPMGPARIHANPRVKDLAGQVALARGPILYLFEGLDNGGSVGPITLPAEAAIREAARPDLPGGLPALEARVGDHIYTAIPFYARANRAPTDFTVWVPESGLR</sequence>
<dbReference type="InterPro" id="IPR013780">
    <property type="entry name" value="Glyco_hydro_b"/>
</dbReference>
<reference evidence="7 8" key="1">
    <citation type="submission" date="2019-08" db="EMBL/GenBank/DDBJ databases">
        <title>Deep-cultivation of Planctomycetes and their phenomic and genomic characterization uncovers novel biology.</title>
        <authorList>
            <person name="Wiegand S."/>
            <person name="Jogler M."/>
            <person name="Boedeker C."/>
            <person name="Pinto D."/>
            <person name="Vollmers J."/>
            <person name="Rivas-Marin E."/>
            <person name="Kohn T."/>
            <person name="Peeters S.H."/>
            <person name="Heuer A."/>
            <person name="Rast P."/>
            <person name="Oberbeckmann S."/>
            <person name="Bunk B."/>
            <person name="Jeske O."/>
            <person name="Meyerdierks A."/>
            <person name="Storesund J.E."/>
            <person name="Kallscheuer N."/>
            <person name="Luecker S."/>
            <person name="Lage O.M."/>
            <person name="Pohl T."/>
            <person name="Merkel B.J."/>
            <person name="Hornburger P."/>
            <person name="Mueller R.-W."/>
            <person name="Bruemmer F."/>
            <person name="Labrenz M."/>
            <person name="Spormann A.M."/>
            <person name="Op den Camp H."/>
            <person name="Overmann J."/>
            <person name="Amann R."/>
            <person name="Jetten M.S.M."/>
            <person name="Mascher T."/>
            <person name="Medema M.H."/>
            <person name="Devos D.P."/>
            <person name="Kaster A.-K."/>
            <person name="Ovreas L."/>
            <person name="Rohde M."/>
            <person name="Galperin M.Y."/>
            <person name="Jogler C."/>
        </authorList>
    </citation>
    <scope>NUCLEOTIDE SEQUENCE [LARGE SCALE GENOMIC DNA]</scope>
    <source>
        <strain evidence="7 8">OJF2</strain>
    </source>
</reference>
<feature type="domain" description="Alpha-L-arabinofuranosidase C-terminal" evidence="6">
    <location>
        <begin position="641"/>
        <end position="817"/>
    </location>
</feature>
<dbReference type="InterPro" id="IPR049046">
    <property type="entry name" value="Beta-AFase-like_GH127_middle"/>
</dbReference>
<dbReference type="SMART" id="SM00813">
    <property type="entry name" value="Alpha-L-AF_C"/>
    <property type="match status" value="1"/>
</dbReference>
<dbReference type="PANTHER" id="PTHR43465">
    <property type="entry name" value="DUF1680 DOMAIN PROTEIN (AFU_ORTHOLOGUE AFUA_1G08910)"/>
    <property type="match status" value="1"/>
</dbReference>
<dbReference type="GO" id="GO:0046373">
    <property type="term" value="P:L-arabinose metabolic process"/>
    <property type="evidence" value="ECO:0007669"/>
    <property type="project" value="InterPro"/>
</dbReference>
<feature type="signal peptide" evidence="5">
    <location>
        <begin position="1"/>
        <end position="24"/>
    </location>
</feature>
<dbReference type="SUPFAM" id="SSF51445">
    <property type="entry name" value="(Trans)glycosidases"/>
    <property type="match status" value="1"/>
</dbReference>
<organism evidence="7 8">
    <name type="scientific">Aquisphaera giovannonii</name>
    <dbReference type="NCBI Taxonomy" id="406548"/>
    <lineage>
        <taxon>Bacteria</taxon>
        <taxon>Pseudomonadati</taxon>
        <taxon>Planctomycetota</taxon>
        <taxon>Planctomycetia</taxon>
        <taxon>Isosphaerales</taxon>
        <taxon>Isosphaeraceae</taxon>
        <taxon>Aquisphaera</taxon>
    </lineage>
</organism>
<keyword evidence="4 7" id="KW-0378">Hydrolase</keyword>
<dbReference type="Gene3D" id="2.60.120.260">
    <property type="entry name" value="Galactose-binding domain-like"/>
    <property type="match status" value="1"/>
</dbReference>
<dbReference type="InterPro" id="IPR017853">
    <property type="entry name" value="GH"/>
</dbReference>
<evidence type="ECO:0000313" key="8">
    <source>
        <dbReference type="Proteomes" id="UP000324233"/>
    </source>
</evidence>
<keyword evidence="8" id="KW-1185">Reference proteome</keyword>
<dbReference type="KEGG" id="agv:OJF2_04080"/>
<dbReference type="SUPFAM" id="SSF51011">
    <property type="entry name" value="Glycosyl hydrolase domain"/>
    <property type="match status" value="1"/>
</dbReference>
<evidence type="ECO:0000256" key="2">
    <source>
        <dbReference type="ARBA" id="ARBA00007186"/>
    </source>
</evidence>
<dbReference type="Gene3D" id="2.60.40.1180">
    <property type="entry name" value="Golgi alpha-mannosidase II"/>
    <property type="match status" value="1"/>
</dbReference>
<accession>A0A5B9VVQ4</accession>
<dbReference type="Pfam" id="PF22848">
    <property type="entry name" value="ASD1_dom"/>
    <property type="match status" value="1"/>
</dbReference>